<evidence type="ECO:0000256" key="1">
    <source>
        <dbReference type="ARBA" id="ARBA00023002"/>
    </source>
</evidence>
<dbReference type="InterPro" id="IPR002938">
    <property type="entry name" value="FAD-bd"/>
</dbReference>
<organism evidence="4 5">
    <name type="scientific">Haloarcula quadrata</name>
    <dbReference type="NCBI Taxonomy" id="182779"/>
    <lineage>
        <taxon>Archaea</taxon>
        <taxon>Methanobacteriati</taxon>
        <taxon>Methanobacteriota</taxon>
        <taxon>Stenosarchaea group</taxon>
        <taxon>Halobacteria</taxon>
        <taxon>Halobacteriales</taxon>
        <taxon>Haloarculaceae</taxon>
        <taxon>Haloarcula</taxon>
    </lineage>
</organism>
<dbReference type="GO" id="GO:0071949">
    <property type="term" value="F:FAD binding"/>
    <property type="evidence" value="ECO:0007669"/>
    <property type="project" value="InterPro"/>
</dbReference>
<dbReference type="PANTHER" id="PTHR13789:SF309">
    <property type="entry name" value="PUTATIVE (AFU_ORTHOLOGUE AFUA_6G14510)-RELATED"/>
    <property type="match status" value="1"/>
</dbReference>
<dbReference type="InterPro" id="IPR036188">
    <property type="entry name" value="FAD/NAD-bd_sf"/>
</dbReference>
<dbReference type="InterPro" id="IPR050493">
    <property type="entry name" value="FAD-dep_Monooxygenase_BioMet"/>
</dbReference>
<dbReference type="AlphaFoldDB" id="A0A495QQY8"/>
<reference evidence="4 5" key="1">
    <citation type="submission" date="2018-10" db="EMBL/GenBank/DDBJ databases">
        <title>Genomic Encyclopedia of Archaeal and Bacterial Type Strains, Phase II (KMG-II): from individual species to whole genera.</title>
        <authorList>
            <person name="Goeker M."/>
        </authorList>
    </citation>
    <scope>NUCLEOTIDE SEQUENCE [LARGE SCALE GENOMIC DNA]</scope>
    <source>
        <strain evidence="4 5">DSM 11927</strain>
    </source>
</reference>
<feature type="domain" description="FAD-binding" evidence="3">
    <location>
        <begin position="10"/>
        <end position="346"/>
    </location>
</feature>
<dbReference type="GO" id="GO:0004497">
    <property type="term" value="F:monooxygenase activity"/>
    <property type="evidence" value="ECO:0007669"/>
    <property type="project" value="UniProtKB-KW"/>
</dbReference>
<keyword evidence="2" id="KW-0503">Monooxygenase</keyword>
<comment type="caution">
    <text evidence="4">The sequence shown here is derived from an EMBL/GenBank/DDBJ whole genome shotgun (WGS) entry which is preliminary data.</text>
</comment>
<evidence type="ECO:0000256" key="2">
    <source>
        <dbReference type="ARBA" id="ARBA00023033"/>
    </source>
</evidence>
<protein>
    <submittedName>
        <fullName evidence="4">2-polyprenyl-6-methoxyphenol hydroxylase-like FAD-dependent oxidoreductase</fullName>
    </submittedName>
</protein>
<keyword evidence="1" id="KW-0560">Oxidoreductase</keyword>
<sequence length="390" mass="43504">MDEVRYGNDIQVLVVGGGIAGLSCAGLLEQRGFSPDVVEKTDEYGGLGYALGLWPAGSNILKGLGKYEEFCSYADPMHTYTLLSDSGEELHSYDLTSLADEYGKPHLIWRPRLVDVLRDTVSDDNIRMGTTVTEIDQRGDEVDVSFTDGTTSTYDLVIGADGIHSKVRELTFTDVDLTYQGMTSWAFWVDPEMVEMGVAKEHWGDGRFAGLYPTDDGLACFLAVAAPEGTSDPVDQRKRRIRNNFQGMGGFIPDVLDELESQDSEDIWHDDFYDLKMDQWVNNRVVLIGDAAHAPLPTAGVGASMAMESAAVIADELTRTDSEYLGQALDHYVTRRRSRVDHVQQKSRQIGKFALFDHSTVLSALRDQAVKLYSQERMERYYEDFLSTEI</sequence>
<dbReference type="Gene3D" id="3.50.50.60">
    <property type="entry name" value="FAD/NAD(P)-binding domain"/>
    <property type="match status" value="1"/>
</dbReference>
<dbReference type="EMBL" id="RBWW01000003">
    <property type="protein sequence ID" value="RKS75906.1"/>
    <property type="molecule type" value="Genomic_DNA"/>
</dbReference>
<dbReference type="RefSeq" id="WP_244209980.1">
    <property type="nucleotide sequence ID" value="NZ_RBWW01000003.1"/>
</dbReference>
<dbReference type="Proteomes" id="UP000268233">
    <property type="component" value="Unassembled WGS sequence"/>
</dbReference>
<dbReference type="PROSITE" id="PS51257">
    <property type="entry name" value="PROKAR_LIPOPROTEIN"/>
    <property type="match status" value="1"/>
</dbReference>
<evidence type="ECO:0000313" key="4">
    <source>
        <dbReference type="EMBL" id="RKS75906.1"/>
    </source>
</evidence>
<gene>
    <name evidence="4" type="ORF">BDK61_4523</name>
</gene>
<dbReference type="Pfam" id="PF01494">
    <property type="entry name" value="FAD_binding_3"/>
    <property type="match status" value="1"/>
</dbReference>
<proteinExistence type="predicted"/>
<name>A0A495QQY8_9EURY</name>
<dbReference type="SUPFAM" id="SSF51905">
    <property type="entry name" value="FAD/NAD(P)-binding domain"/>
    <property type="match status" value="1"/>
</dbReference>
<evidence type="ECO:0000313" key="5">
    <source>
        <dbReference type="Proteomes" id="UP000268233"/>
    </source>
</evidence>
<evidence type="ECO:0000259" key="3">
    <source>
        <dbReference type="Pfam" id="PF01494"/>
    </source>
</evidence>
<dbReference type="PANTHER" id="PTHR13789">
    <property type="entry name" value="MONOOXYGENASE"/>
    <property type="match status" value="1"/>
</dbReference>
<keyword evidence="5" id="KW-1185">Reference proteome</keyword>
<dbReference type="PRINTS" id="PR00420">
    <property type="entry name" value="RNGMNOXGNASE"/>
</dbReference>
<accession>A0A495QQY8</accession>